<dbReference type="OrthoDB" id="338176at2157"/>
<keyword evidence="2" id="KW-1185">Reference proteome</keyword>
<proteinExistence type="predicted"/>
<accession>M0P866</accession>
<evidence type="ECO:0008006" key="3">
    <source>
        <dbReference type="Google" id="ProtNLM"/>
    </source>
</evidence>
<reference evidence="1 2" key="1">
    <citation type="journal article" date="2014" name="PLoS Genet.">
        <title>Phylogenetically driven sequencing of extremely halophilic archaea reveals strategies for static and dynamic osmo-response.</title>
        <authorList>
            <person name="Becker E.A."/>
            <person name="Seitzer P.M."/>
            <person name="Tritt A."/>
            <person name="Larsen D."/>
            <person name="Krusor M."/>
            <person name="Yao A.I."/>
            <person name="Wu D."/>
            <person name="Madern D."/>
            <person name="Eisen J.A."/>
            <person name="Darling A.E."/>
            <person name="Facciotti M.T."/>
        </authorList>
    </citation>
    <scope>NUCLEOTIDE SEQUENCE [LARGE SCALE GENOMIC DNA]</scope>
    <source>
        <strain evidence="1 2">JCM 13560</strain>
    </source>
</reference>
<dbReference type="RefSeq" id="WP_008001819.1">
    <property type="nucleotide sequence ID" value="NZ_AOJI01000029.1"/>
</dbReference>
<dbReference type="AlphaFoldDB" id="M0P866"/>
<protein>
    <recommendedName>
        <fullName evidence="3">Phage PhiH1 repressor protein</fullName>
    </recommendedName>
</protein>
<dbReference type="EMBL" id="AOJI01000029">
    <property type="protein sequence ID" value="EMA66033.1"/>
    <property type="molecule type" value="Genomic_DNA"/>
</dbReference>
<comment type="caution">
    <text evidence="1">The sequence shown here is derived from an EMBL/GenBank/DDBJ whole genome shotgun (WGS) entry which is preliminary data.</text>
</comment>
<dbReference type="SUPFAM" id="SSF46785">
    <property type="entry name" value="Winged helix' DNA-binding domain"/>
    <property type="match status" value="1"/>
</dbReference>
<gene>
    <name evidence="1" type="ORF">C461_12698</name>
</gene>
<dbReference type="Proteomes" id="UP000011575">
    <property type="component" value="Unassembled WGS sequence"/>
</dbReference>
<dbReference type="InterPro" id="IPR036388">
    <property type="entry name" value="WH-like_DNA-bd_sf"/>
</dbReference>
<sequence>MRLTVPTDFEILQILSNGRRNNAINIAAHLDKNRSYVNTRLPVLADYGLLNRVGPAPNSGLYEITEKGRIAANHRAEYADDDVDFEALIERKLAERAEE</sequence>
<dbReference type="Gene3D" id="1.10.10.10">
    <property type="entry name" value="Winged helix-like DNA-binding domain superfamily/Winged helix DNA-binding domain"/>
    <property type="match status" value="1"/>
</dbReference>
<evidence type="ECO:0000313" key="1">
    <source>
        <dbReference type="EMBL" id="EMA66033.1"/>
    </source>
</evidence>
<dbReference type="PATRIC" id="fig|1230454.4.peg.2550"/>
<dbReference type="InterPro" id="IPR036390">
    <property type="entry name" value="WH_DNA-bd_sf"/>
</dbReference>
<evidence type="ECO:0000313" key="2">
    <source>
        <dbReference type="Proteomes" id="UP000011575"/>
    </source>
</evidence>
<organism evidence="1 2">
    <name type="scientific">Halorubrum aidingense JCM 13560</name>
    <dbReference type="NCBI Taxonomy" id="1230454"/>
    <lineage>
        <taxon>Archaea</taxon>
        <taxon>Methanobacteriati</taxon>
        <taxon>Methanobacteriota</taxon>
        <taxon>Stenosarchaea group</taxon>
        <taxon>Halobacteria</taxon>
        <taxon>Halobacteriales</taxon>
        <taxon>Haloferacaceae</taxon>
        <taxon>Halorubrum</taxon>
    </lineage>
</organism>
<name>M0P866_9EURY</name>